<dbReference type="VEuPathDB" id="FungiDB:FOC1_g10011798"/>
<dbReference type="VEuPathDB" id="FungiDB:FOXG_01458"/>
<dbReference type="VEuPathDB" id="FungiDB:FOC4_g10001376"/>
<dbReference type="Proteomes" id="UP000219369">
    <property type="component" value="Unassembled WGS sequence"/>
</dbReference>
<protein>
    <recommendedName>
        <fullName evidence="3">F-box domain-containing protein</fullName>
    </recommendedName>
</protein>
<evidence type="ECO:0008006" key="3">
    <source>
        <dbReference type="Google" id="ProtNLM"/>
    </source>
</evidence>
<dbReference type="OrthoDB" id="2520703at2759"/>
<dbReference type="SUPFAM" id="SSF52047">
    <property type="entry name" value="RNI-like"/>
    <property type="match status" value="1"/>
</dbReference>
<dbReference type="VEuPathDB" id="FungiDB:FOZG_07832"/>
<evidence type="ECO:0000313" key="1">
    <source>
        <dbReference type="EMBL" id="SCO85868.1"/>
    </source>
</evidence>
<dbReference type="EMBL" id="FMJY01000005">
    <property type="protein sequence ID" value="SCO85868.1"/>
    <property type="molecule type" value="Genomic_DNA"/>
</dbReference>
<dbReference type="VEuPathDB" id="FungiDB:FOIG_13907"/>
<name>A0A2H3TAS1_FUSOX</name>
<dbReference type="VEuPathDB" id="FungiDB:FOMG_11647"/>
<dbReference type="VEuPathDB" id="FungiDB:HZS61_005583"/>
<reference evidence="2" key="1">
    <citation type="submission" date="2016-09" db="EMBL/GenBank/DDBJ databases">
        <authorList>
            <person name="Guldener U."/>
        </authorList>
    </citation>
    <scope>NUCLEOTIDE SEQUENCE [LARGE SCALE GENOMIC DNA]</scope>
    <source>
        <strain evidence="2">V64-1</strain>
    </source>
</reference>
<accession>A0A2H3TAS1</accession>
<evidence type="ECO:0000313" key="2">
    <source>
        <dbReference type="Proteomes" id="UP000219369"/>
    </source>
</evidence>
<proteinExistence type="predicted"/>
<organism evidence="1 2">
    <name type="scientific">Fusarium oxysporum</name>
    <name type="common">Fusarium vascular wilt</name>
    <dbReference type="NCBI Taxonomy" id="5507"/>
    <lineage>
        <taxon>Eukaryota</taxon>
        <taxon>Fungi</taxon>
        <taxon>Dikarya</taxon>
        <taxon>Ascomycota</taxon>
        <taxon>Pezizomycotina</taxon>
        <taxon>Sordariomycetes</taxon>
        <taxon>Hypocreomycetidae</taxon>
        <taxon>Hypocreales</taxon>
        <taxon>Nectriaceae</taxon>
        <taxon>Fusarium</taxon>
        <taxon>Fusarium oxysporum species complex</taxon>
    </lineage>
</organism>
<dbReference type="AlphaFoldDB" id="A0A2H3TAS1"/>
<sequence length="494" mass="56256">MARTRLQKSTTDYFSKLSPEILRSIFSYFCPHCCNEYQWPFGAPPESKRVQDNTTLYNLCLVSRYFRPFAQEILHHSFDPYYTSWDAPNPWERRLEPFLQTIASRPDLARSVKTVFLKVRLVESLDFDQSRKVFDTCARTFGSSAQDVSDKRHDPRSSTIKRAFFRGTRPPKNMRSRDFIPTAAGQLLSILVSILPNLDHIGIEEDRRWQLDVSPVTLGVLGINSIPLKTLETDYSLPNLLARTPELETLVTSASDWFPNMPCLRNLHIRPRNAVQATTLGHLLSACTGTLSAFSYTSFDSNIVGVVSLLDEPRFHASLETLHLDIRHYSDRGNHEMPSLKQFTRLKRLFLHTYLLYGPKYSTCCEGNCLFKSLVDILPPNIISLELSERTQTPYGRMQKDLLNLAKSVAVDFPQLKEIQSNADHVCDEYPEALFKSVGVDLIHQDSTLCCWINTVFRIMSTVNYAYDPDYDERGCEGGGGGMPLPGELSDEDL</sequence>
<gene>
    <name evidence="1" type="ORF">FRV6_09995</name>
</gene>